<dbReference type="EMBL" id="JABBVZ010000077">
    <property type="protein sequence ID" value="NMP23994.1"/>
    <property type="molecule type" value="Genomic_DNA"/>
</dbReference>
<feature type="transmembrane region" description="Helical" evidence="2">
    <location>
        <begin position="92"/>
        <end position="113"/>
    </location>
</feature>
<feature type="compositionally biased region" description="Pro residues" evidence="1">
    <location>
        <begin position="28"/>
        <end position="38"/>
    </location>
</feature>
<dbReference type="AlphaFoldDB" id="A0A7Y0L8S4"/>
<feature type="region of interest" description="Disordered" evidence="1">
    <location>
        <begin position="27"/>
        <end position="57"/>
    </location>
</feature>
<comment type="caution">
    <text evidence="3">The sequence shown here is derived from an EMBL/GenBank/DDBJ whole genome shotgun (WGS) entry which is preliminary data.</text>
</comment>
<name>A0A7Y0L8S4_9FIRM</name>
<dbReference type="Proteomes" id="UP000533476">
    <property type="component" value="Unassembled WGS sequence"/>
</dbReference>
<evidence type="ECO:0000313" key="3">
    <source>
        <dbReference type="EMBL" id="NMP23994.1"/>
    </source>
</evidence>
<organism evidence="3 4">
    <name type="scientific">Sulfobacillus harzensis</name>
    <dbReference type="NCBI Taxonomy" id="2729629"/>
    <lineage>
        <taxon>Bacteria</taxon>
        <taxon>Bacillati</taxon>
        <taxon>Bacillota</taxon>
        <taxon>Clostridia</taxon>
        <taxon>Eubacteriales</taxon>
        <taxon>Clostridiales Family XVII. Incertae Sedis</taxon>
        <taxon>Sulfobacillus</taxon>
    </lineage>
</organism>
<protein>
    <submittedName>
        <fullName evidence="3">Uncharacterized protein</fullName>
    </submittedName>
</protein>
<keyword evidence="2" id="KW-0472">Membrane</keyword>
<keyword evidence="4" id="KW-1185">Reference proteome</keyword>
<gene>
    <name evidence="3" type="ORF">HIJ39_16805</name>
</gene>
<sequence length="145" mass="15025">MFYAVWAVVVAGTVWGGYRWRMKQRPPLASPAPTPTPASPEGVTPTPPVTGPGPTVVVQAAPPAPAPRISGGRAVGRTVRSILEVVATVGDVVATVLRLALIAAIVAGVIWLAGTPLIADRLGTSTVVHWLVTAHAALSRWAEMK</sequence>
<proteinExistence type="predicted"/>
<reference evidence="3 4" key="1">
    <citation type="submission" date="2020-04" db="EMBL/GenBank/DDBJ databases">
        <authorList>
            <person name="Zhang R."/>
            <person name="Schippers A."/>
        </authorList>
    </citation>
    <scope>NUCLEOTIDE SEQUENCE [LARGE SCALE GENOMIC DNA]</scope>
    <source>
        <strain evidence="3 4">DSM 109850</strain>
    </source>
</reference>
<dbReference type="RefSeq" id="WP_169101721.1">
    <property type="nucleotide sequence ID" value="NZ_JABBVZ010000077.1"/>
</dbReference>
<evidence type="ECO:0000256" key="1">
    <source>
        <dbReference type="SAM" id="MobiDB-lite"/>
    </source>
</evidence>
<keyword evidence="2" id="KW-1133">Transmembrane helix</keyword>
<evidence type="ECO:0000313" key="4">
    <source>
        <dbReference type="Proteomes" id="UP000533476"/>
    </source>
</evidence>
<keyword evidence="2" id="KW-0812">Transmembrane</keyword>
<evidence type="ECO:0000256" key="2">
    <source>
        <dbReference type="SAM" id="Phobius"/>
    </source>
</evidence>
<accession>A0A7Y0L8S4</accession>